<dbReference type="InterPro" id="IPR011766">
    <property type="entry name" value="TPP_enzyme_TPP-bd"/>
</dbReference>
<dbReference type="InterPro" id="IPR012001">
    <property type="entry name" value="Thiamin_PyroP_enz_TPP-bd_dom"/>
</dbReference>
<evidence type="ECO:0000259" key="4">
    <source>
        <dbReference type="Pfam" id="PF00205"/>
    </source>
</evidence>
<dbReference type="PANTHER" id="PTHR18968:SF142">
    <property type="entry name" value="ACETOLACTATE SYNTHASE"/>
    <property type="match status" value="1"/>
</dbReference>
<feature type="domain" description="Thiamine pyrophosphate enzyme TPP-binding" evidence="5">
    <location>
        <begin position="421"/>
        <end position="571"/>
    </location>
</feature>
<sequence>MSGLTHTMLLVKRTFYPLTLIGEGSNDLNMRVADYITHSLYKAGGETVFLVTGGMIMHLTDALYQHEQQAYICCHHEQAATMAAEAYGRLTGQLGVAYVTAGPGALNTITGAAGAYVDSSPMVIVAGNSKVSLAKVKGPRQFALQGFDSLPIFEQITKYAVRLEDISQVRYEVEKCIFLAKHGRVGPVYLEVPVDLQAASFDPEAFTGYVPETEKVPEITEEQTYQVTAALKNSSRPCLLVGAGIRLAGAMEAFRAFAEKAQIPVLTSRLGMDLIDYDHPLFVGRPGTYGDRAANFTVQNCDLLITVGCRLGIGLVGYDYAEFAKKAIKIHVDIDKREIDKPSVIPDIPIHGDAAAFFAKLAAQWDAAPSYPAWLAQTQHWKRRYPVDLPAYDDDTHGINSYRFMTKFSEQVSKEALFVVDTGSCFHVHAQAFRVKEGQRHIITGGLSTMGYTPGAIGVSVAAGHREVYCITGDGSFQMNLQELQTIRHHKLPVKFILFNNNGYLLIRHTQNNFMEGRLIGEGPTSGLSFVPFDKIADTFGLGYLKISKLHELDRKIEELIRYEGPMICEIMTPSDQLLIPRVASRKLDDGTMVSAPYDDMFPFLPREEYESNCVE</sequence>
<proteinExistence type="inferred from homology"/>
<dbReference type="Gene3D" id="3.40.50.970">
    <property type="match status" value="2"/>
</dbReference>
<accession>A0ABT9FX91</accession>
<dbReference type="Pfam" id="PF02775">
    <property type="entry name" value="TPP_enzyme_C"/>
    <property type="match status" value="1"/>
</dbReference>
<evidence type="ECO:0000256" key="3">
    <source>
        <dbReference type="RuleBase" id="RU362132"/>
    </source>
</evidence>
<comment type="similarity">
    <text evidence="1 3">Belongs to the TPP enzyme family.</text>
</comment>
<gene>
    <name evidence="7" type="ORF">OIN60_21740</name>
</gene>
<dbReference type="CDD" id="cd07035">
    <property type="entry name" value="TPP_PYR_POX_like"/>
    <property type="match status" value="1"/>
</dbReference>
<evidence type="ECO:0000256" key="1">
    <source>
        <dbReference type="ARBA" id="ARBA00007812"/>
    </source>
</evidence>
<dbReference type="PANTHER" id="PTHR18968">
    <property type="entry name" value="THIAMINE PYROPHOSPHATE ENZYMES"/>
    <property type="match status" value="1"/>
</dbReference>
<protein>
    <submittedName>
        <fullName evidence="7">Thiamine pyrophosphate-binding protein</fullName>
    </submittedName>
</protein>
<dbReference type="RefSeq" id="WP_305756958.1">
    <property type="nucleotide sequence ID" value="NZ_JAPCKK010000034.1"/>
</dbReference>
<comment type="caution">
    <text evidence="7">The sequence shown here is derived from an EMBL/GenBank/DDBJ whole genome shotgun (WGS) entry which is preliminary data.</text>
</comment>
<evidence type="ECO:0000259" key="5">
    <source>
        <dbReference type="Pfam" id="PF02775"/>
    </source>
</evidence>
<feature type="domain" description="Thiamine pyrophosphate enzyme central" evidence="4">
    <location>
        <begin position="227"/>
        <end position="361"/>
    </location>
</feature>
<keyword evidence="2 3" id="KW-0786">Thiamine pyrophosphate</keyword>
<evidence type="ECO:0000313" key="7">
    <source>
        <dbReference type="EMBL" id="MDP4099343.1"/>
    </source>
</evidence>
<dbReference type="EMBL" id="JAPCKK010000034">
    <property type="protein sequence ID" value="MDP4099343.1"/>
    <property type="molecule type" value="Genomic_DNA"/>
</dbReference>
<organism evidence="7 8">
    <name type="scientific">Paenibacillus zeirhizosphaerae</name>
    <dbReference type="NCBI Taxonomy" id="2987519"/>
    <lineage>
        <taxon>Bacteria</taxon>
        <taxon>Bacillati</taxon>
        <taxon>Bacillota</taxon>
        <taxon>Bacilli</taxon>
        <taxon>Bacillales</taxon>
        <taxon>Paenibacillaceae</taxon>
        <taxon>Paenibacillus</taxon>
    </lineage>
</organism>
<dbReference type="Pfam" id="PF00205">
    <property type="entry name" value="TPP_enzyme_M"/>
    <property type="match status" value="1"/>
</dbReference>
<name>A0ABT9FX91_9BACL</name>
<dbReference type="SUPFAM" id="SSF52467">
    <property type="entry name" value="DHS-like NAD/FAD-binding domain"/>
    <property type="match status" value="1"/>
</dbReference>
<dbReference type="Proteomes" id="UP001241848">
    <property type="component" value="Unassembled WGS sequence"/>
</dbReference>
<keyword evidence="8" id="KW-1185">Reference proteome</keyword>
<dbReference type="SUPFAM" id="SSF52518">
    <property type="entry name" value="Thiamin diphosphate-binding fold (THDP-binding)"/>
    <property type="match status" value="2"/>
</dbReference>
<dbReference type="Gene3D" id="3.40.50.1220">
    <property type="entry name" value="TPP-binding domain"/>
    <property type="match status" value="1"/>
</dbReference>
<dbReference type="Pfam" id="PF02776">
    <property type="entry name" value="TPP_enzyme_N"/>
    <property type="match status" value="1"/>
</dbReference>
<dbReference type="InterPro" id="IPR045229">
    <property type="entry name" value="TPP_enz"/>
</dbReference>
<evidence type="ECO:0000256" key="2">
    <source>
        <dbReference type="ARBA" id="ARBA00023052"/>
    </source>
</evidence>
<reference evidence="7 8" key="1">
    <citation type="submission" date="2022-10" db="EMBL/GenBank/DDBJ databases">
        <title>Paenibacillus description and whole genome data of maize root bacterial community.</title>
        <authorList>
            <person name="Marton D."/>
            <person name="Farkas M."/>
            <person name="Cserhati M."/>
        </authorList>
    </citation>
    <scope>NUCLEOTIDE SEQUENCE [LARGE SCALE GENOMIC DNA]</scope>
    <source>
        <strain evidence="7 8">P96</strain>
    </source>
</reference>
<feature type="domain" description="Thiamine pyrophosphate enzyme N-terminal TPP-binding" evidence="6">
    <location>
        <begin position="30"/>
        <end position="141"/>
    </location>
</feature>
<dbReference type="InterPro" id="IPR029035">
    <property type="entry name" value="DHS-like_NAD/FAD-binding_dom"/>
</dbReference>
<evidence type="ECO:0000259" key="6">
    <source>
        <dbReference type="Pfam" id="PF02776"/>
    </source>
</evidence>
<dbReference type="InterPro" id="IPR029061">
    <property type="entry name" value="THDP-binding"/>
</dbReference>
<dbReference type="InterPro" id="IPR012000">
    <property type="entry name" value="Thiamin_PyroP_enz_cen_dom"/>
</dbReference>
<evidence type="ECO:0000313" key="8">
    <source>
        <dbReference type="Proteomes" id="UP001241848"/>
    </source>
</evidence>